<gene>
    <name evidence="6" type="ORF">ACFFGH_28145</name>
</gene>
<dbReference type="PANTHER" id="PTHR43649:SF34">
    <property type="entry name" value="ABC TRANSPORTER PERIPLASMIC-BINDING PROTEIN YCJN-RELATED"/>
    <property type="match status" value="1"/>
</dbReference>
<evidence type="ECO:0000256" key="3">
    <source>
        <dbReference type="ARBA" id="ARBA00022448"/>
    </source>
</evidence>
<dbReference type="SUPFAM" id="SSF53850">
    <property type="entry name" value="Periplasmic binding protein-like II"/>
    <property type="match status" value="1"/>
</dbReference>
<reference evidence="6 7" key="1">
    <citation type="submission" date="2024-09" db="EMBL/GenBank/DDBJ databases">
        <authorList>
            <person name="Sun Q."/>
            <person name="Mori K."/>
        </authorList>
    </citation>
    <scope>NUCLEOTIDE SEQUENCE [LARGE SCALE GENOMIC DNA]</scope>
    <source>
        <strain evidence="6 7">KCTC 23076</strain>
    </source>
</reference>
<dbReference type="PANTHER" id="PTHR43649">
    <property type="entry name" value="ARABINOSE-BINDING PROTEIN-RELATED"/>
    <property type="match status" value="1"/>
</dbReference>
<proteinExistence type="inferred from homology"/>
<feature type="signal peptide" evidence="5">
    <location>
        <begin position="1"/>
        <end position="18"/>
    </location>
</feature>
<dbReference type="EMBL" id="JBHLTG010000009">
    <property type="protein sequence ID" value="MFC0681720.1"/>
    <property type="molecule type" value="Genomic_DNA"/>
</dbReference>
<evidence type="ECO:0000256" key="5">
    <source>
        <dbReference type="SAM" id="SignalP"/>
    </source>
</evidence>
<name>A0ABV6RXK8_9GAMM</name>
<evidence type="ECO:0000313" key="7">
    <source>
        <dbReference type="Proteomes" id="UP001589896"/>
    </source>
</evidence>
<comment type="subcellular location">
    <subcellularLocation>
        <location evidence="1">Periplasm</location>
    </subcellularLocation>
</comment>
<dbReference type="InterPro" id="IPR006059">
    <property type="entry name" value="SBP"/>
</dbReference>
<evidence type="ECO:0000256" key="4">
    <source>
        <dbReference type="ARBA" id="ARBA00022729"/>
    </source>
</evidence>
<dbReference type="RefSeq" id="WP_386674855.1">
    <property type="nucleotide sequence ID" value="NZ_JBHLTG010000009.1"/>
</dbReference>
<organism evidence="6 7">
    <name type="scientific">Lysobacter korlensis</name>
    <dbReference type="NCBI Taxonomy" id="553636"/>
    <lineage>
        <taxon>Bacteria</taxon>
        <taxon>Pseudomonadati</taxon>
        <taxon>Pseudomonadota</taxon>
        <taxon>Gammaproteobacteria</taxon>
        <taxon>Lysobacterales</taxon>
        <taxon>Lysobacteraceae</taxon>
        <taxon>Lysobacter</taxon>
    </lineage>
</organism>
<evidence type="ECO:0000256" key="2">
    <source>
        <dbReference type="ARBA" id="ARBA00008520"/>
    </source>
</evidence>
<protein>
    <submittedName>
        <fullName evidence="6">ABC transporter substrate-binding protein</fullName>
    </submittedName>
</protein>
<sequence>MRKQILAIPALAVTTALALTGCGGGDGGGAGGGGNGEDVSLLIWTTEDVADRIETQEEMLTRFSDETGIETELVAVAADQLPTVLSSAAASGELPDAIAAASLSSIYQFAIDDLLDTDAAAAVVDALGSDTFSARALELTTSDEGAQLAVPSDGWAQLLYYRSDLFEEAGLDAPETFDDIMEAASTLDSPDLAGITLATAPGDGFTQETFEHIALANGCELVDDAGEVALESPECVGALEFFAEIASEYSVEGNQDVDTTRATYFAGDAAMIIWSSFLLDELAGLRNDALPTCAECEGDPTFLSQNTGIVGPLQGPDASEPAAFGEIVSWAIMADAAPETQDLVEWMMSDAYLDWLAIAPEGKVPTRMGTTDSPTEFADAWAGLEAGVDTVQPLSELYPEEVLASVASAPESFDRWGIPQGYGELAGAVAGQLVMPKLISEMINSGLGAEEAAQQAAEQVTQIKEDLGL</sequence>
<feature type="chain" id="PRO_5045808922" evidence="5">
    <location>
        <begin position="19"/>
        <end position="469"/>
    </location>
</feature>
<keyword evidence="4 5" id="KW-0732">Signal</keyword>
<dbReference type="Gene3D" id="3.40.190.10">
    <property type="entry name" value="Periplasmic binding protein-like II"/>
    <property type="match status" value="1"/>
</dbReference>
<dbReference type="Pfam" id="PF01547">
    <property type="entry name" value="SBP_bac_1"/>
    <property type="match status" value="1"/>
</dbReference>
<dbReference type="PROSITE" id="PS51257">
    <property type="entry name" value="PROKAR_LIPOPROTEIN"/>
    <property type="match status" value="1"/>
</dbReference>
<evidence type="ECO:0000256" key="1">
    <source>
        <dbReference type="ARBA" id="ARBA00004418"/>
    </source>
</evidence>
<dbReference type="InterPro" id="IPR050490">
    <property type="entry name" value="Bact_solute-bd_prot1"/>
</dbReference>
<keyword evidence="3" id="KW-0813">Transport</keyword>
<dbReference type="Proteomes" id="UP001589896">
    <property type="component" value="Unassembled WGS sequence"/>
</dbReference>
<accession>A0ABV6RXK8</accession>
<evidence type="ECO:0000313" key="6">
    <source>
        <dbReference type="EMBL" id="MFC0681720.1"/>
    </source>
</evidence>
<comment type="caution">
    <text evidence="6">The sequence shown here is derived from an EMBL/GenBank/DDBJ whole genome shotgun (WGS) entry which is preliminary data.</text>
</comment>
<comment type="similarity">
    <text evidence="2">Belongs to the bacterial solute-binding protein 1 family.</text>
</comment>
<keyword evidence="7" id="KW-1185">Reference proteome</keyword>